<dbReference type="PANTHER" id="PTHR33050:SF7">
    <property type="entry name" value="RIBONUCLEASE H"/>
    <property type="match status" value="1"/>
</dbReference>
<dbReference type="EMBL" id="CAJNDS010002341">
    <property type="protein sequence ID" value="CAE7441412.1"/>
    <property type="molecule type" value="Genomic_DNA"/>
</dbReference>
<gene>
    <name evidence="1" type="primary">rpsB</name>
    <name evidence="1" type="ORF">SNAT2548_LOCUS23997</name>
</gene>
<comment type="caution">
    <text evidence="1">The sequence shown here is derived from an EMBL/GenBank/DDBJ whole genome shotgun (WGS) entry which is preliminary data.</text>
</comment>
<sequence>MHHLISHRPHRSFLYVDDIFAMLAAQHSTELTCLIICFLAAVNAPISWKKAQIGHCITWCGWSFDLLTDTALEAMLGLLTWATTMSPQLRPFLAPLYNDLHSAKGTLHSIPASQWTHFYQSLDDRACVQHTAGMWLPKQAKLLEVGNIKIESKADVPRLAWQRMRGHRMQFILPTGCDNTAAESGINKLFSTAEPLSTFLRMVADWAHRHNVQLAVSHLAGEKNTWADELSWDKLHRFIHRNTELPLAFLAENCQCISLHPPDAHWPSSLLAASS</sequence>
<evidence type="ECO:0000313" key="1">
    <source>
        <dbReference type="EMBL" id="CAE7441412.1"/>
    </source>
</evidence>
<dbReference type="PANTHER" id="PTHR33050">
    <property type="entry name" value="REVERSE TRANSCRIPTASE DOMAIN-CONTAINING PROTEIN"/>
    <property type="match status" value="1"/>
</dbReference>
<accession>A0A812RK57</accession>
<dbReference type="InterPro" id="IPR052055">
    <property type="entry name" value="Hepadnavirus_pol/RT"/>
</dbReference>
<dbReference type="Proteomes" id="UP000604046">
    <property type="component" value="Unassembled WGS sequence"/>
</dbReference>
<proteinExistence type="predicted"/>
<evidence type="ECO:0000313" key="2">
    <source>
        <dbReference type="Proteomes" id="UP000604046"/>
    </source>
</evidence>
<protein>
    <submittedName>
        <fullName evidence="1">RpsB protein</fullName>
    </submittedName>
</protein>
<reference evidence="1" key="1">
    <citation type="submission" date="2021-02" db="EMBL/GenBank/DDBJ databases">
        <authorList>
            <person name="Dougan E. K."/>
            <person name="Rhodes N."/>
            <person name="Thang M."/>
            <person name="Chan C."/>
        </authorList>
    </citation>
    <scope>NUCLEOTIDE SEQUENCE</scope>
</reference>
<name>A0A812RK57_9DINO</name>
<keyword evidence="2" id="KW-1185">Reference proteome</keyword>
<dbReference type="InterPro" id="IPR043502">
    <property type="entry name" value="DNA/RNA_pol_sf"/>
</dbReference>
<dbReference type="OrthoDB" id="434301at2759"/>
<dbReference type="SUPFAM" id="SSF56672">
    <property type="entry name" value="DNA/RNA polymerases"/>
    <property type="match status" value="1"/>
</dbReference>
<dbReference type="AlphaFoldDB" id="A0A812RK57"/>
<organism evidence="1 2">
    <name type="scientific">Symbiodinium natans</name>
    <dbReference type="NCBI Taxonomy" id="878477"/>
    <lineage>
        <taxon>Eukaryota</taxon>
        <taxon>Sar</taxon>
        <taxon>Alveolata</taxon>
        <taxon>Dinophyceae</taxon>
        <taxon>Suessiales</taxon>
        <taxon>Symbiodiniaceae</taxon>
        <taxon>Symbiodinium</taxon>
    </lineage>
</organism>